<dbReference type="VEuPathDB" id="AmoebaDB:FDP41_002534"/>
<keyword evidence="2" id="KW-0812">Transmembrane</keyword>
<name>A0A6A5BWM8_NAEFO</name>
<gene>
    <name evidence="3" type="ORF">FDP41_002534</name>
</gene>
<proteinExistence type="predicted"/>
<comment type="caution">
    <text evidence="3">The sequence shown here is derived from an EMBL/GenBank/DDBJ whole genome shotgun (WGS) entry which is preliminary data.</text>
</comment>
<protein>
    <submittedName>
        <fullName evidence="3">Uncharacterized protein</fullName>
    </submittedName>
</protein>
<evidence type="ECO:0000256" key="1">
    <source>
        <dbReference type="SAM" id="MobiDB-lite"/>
    </source>
</evidence>
<accession>A0A6A5BWM8</accession>
<feature type="transmembrane region" description="Helical" evidence="2">
    <location>
        <begin position="86"/>
        <end position="105"/>
    </location>
</feature>
<evidence type="ECO:0000256" key="2">
    <source>
        <dbReference type="SAM" id="Phobius"/>
    </source>
</evidence>
<evidence type="ECO:0000313" key="3">
    <source>
        <dbReference type="EMBL" id="KAF0978714.1"/>
    </source>
</evidence>
<dbReference type="AlphaFoldDB" id="A0A6A5BWM8"/>
<evidence type="ECO:0000313" key="4">
    <source>
        <dbReference type="Proteomes" id="UP000444721"/>
    </source>
</evidence>
<dbReference type="Proteomes" id="UP000444721">
    <property type="component" value="Unassembled WGS sequence"/>
</dbReference>
<sequence>MSSQSSPEATTHSTTFTPLRQYNSETGRIPTLYSTFHKEEIQRTVEEKQRLGQLPKSVPKPLNPIQKLLSYVPPIKYRFGREFFKFAWYLMYPFGVVFVISQPAIKEWIVSKMPETKSYMDEWEANRSEEEVHLAEDMKQNELGNANHYNLYWQEKAKNDERVKKFLEMQRGKVEEDMKSKRVNE</sequence>
<keyword evidence="4" id="KW-1185">Reference proteome</keyword>
<dbReference type="VEuPathDB" id="AmoebaDB:NfTy_040990"/>
<dbReference type="RefSeq" id="XP_044563427.1">
    <property type="nucleotide sequence ID" value="XM_044705739.1"/>
</dbReference>
<dbReference type="EMBL" id="VFQX01000029">
    <property type="protein sequence ID" value="KAF0978714.1"/>
    <property type="molecule type" value="Genomic_DNA"/>
</dbReference>
<dbReference type="VEuPathDB" id="AmoebaDB:NF0074940"/>
<dbReference type="GeneID" id="68109752"/>
<keyword evidence="2" id="KW-1133">Transmembrane helix</keyword>
<organism evidence="3 4">
    <name type="scientific">Naegleria fowleri</name>
    <name type="common">Brain eating amoeba</name>
    <dbReference type="NCBI Taxonomy" id="5763"/>
    <lineage>
        <taxon>Eukaryota</taxon>
        <taxon>Discoba</taxon>
        <taxon>Heterolobosea</taxon>
        <taxon>Tetramitia</taxon>
        <taxon>Eutetramitia</taxon>
        <taxon>Vahlkampfiidae</taxon>
        <taxon>Naegleria</taxon>
    </lineage>
</organism>
<feature type="region of interest" description="Disordered" evidence="1">
    <location>
        <begin position="1"/>
        <end position="23"/>
    </location>
</feature>
<dbReference type="OrthoDB" id="10254616at2759"/>
<dbReference type="OMA" id="QPAIKEW"/>
<reference evidence="3 4" key="1">
    <citation type="journal article" date="2019" name="Sci. Rep.">
        <title>Nanopore sequencing improves the draft genome of the human pathogenic amoeba Naegleria fowleri.</title>
        <authorList>
            <person name="Liechti N."/>
            <person name="Schurch N."/>
            <person name="Bruggmann R."/>
            <person name="Wittwer M."/>
        </authorList>
    </citation>
    <scope>NUCLEOTIDE SEQUENCE [LARGE SCALE GENOMIC DNA]</scope>
    <source>
        <strain evidence="3 4">ATCC 30894</strain>
    </source>
</reference>
<keyword evidence="2" id="KW-0472">Membrane</keyword>